<dbReference type="EMBL" id="CP086365">
    <property type="protein sequence ID" value="UNI24683.1"/>
    <property type="molecule type" value="Genomic_DNA"/>
</dbReference>
<dbReference type="InterPro" id="IPR056009">
    <property type="entry name" value="DUF7587"/>
</dbReference>
<dbReference type="GeneID" id="72072357"/>
<reference evidence="2" key="1">
    <citation type="submission" date="2021-11" db="EMBL/GenBank/DDBJ databases">
        <title>Purpureocillium_takamizusanense_genome.</title>
        <authorList>
            <person name="Nguyen N.-H."/>
        </authorList>
    </citation>
    <scope>NUCLEOTIDE SEQUENCE</scope>
    <source>
        <strain evidence="2">PT3</strain>
    </source>
</reference>
<gene>
    <name evidence="2" type="ORF">JDV02_010413</name>
</gene>
<dbReference type="OrthoDB" id="4924573at2759"/>
<dbReference type="PANTHER" id="PTHR40781:SF1">
    <property type="match status" value="1"/>
</dbReference>
<keyword evidence="3" id="KW-1185">Reference proteome</keyword>
<dbReference type="KEGG" id="ptkz:JDV02_010413"/>
<evidence type="ECO:0000259" key="1">
    <source>
        <dbReference type="Pfam" id="PF24494"/>
    </source>
</evidence>
<organism evidence="2 3">
    <name type="scientific">Purpureocillium takamizusanense</name>
    <dbReference type="NCBI Taxonomy" id="2060973"/>
    <lineage>
        <taxon>Eukaryota</taxon>
        <taxon>Fungi</taxon>
        <taxon>Dikarya</taxon>
        <taxon>Ascomycota</taxon>
        <taxon>Pezizomycotina</taxon>
        <taxon>Sordariomycetes</taxon>
        <taxon>Hypocreomycetidae</taxon>
        <taxon>Hypocreales</taxon>
        <taxon>Ophiocordycipitaceae</taxon>
        <taxon>Purpureocillium</taxon>
    </lineage>
</organism>
<name>A0A9Q8QS72_9HYPO</name>
<dbReference type="PANTHER" id="PTHR40781">
    <property type="match status" value="1"/>
</dbReference>
<dbReference type="RefSeq" id="XP_047848164.1">
    <property type="nucleotide sequence ID" value="XM_047992151.1"/>
</dbReference>
<proteinExistence type="predicted"/>
<evidence type="ECO:0000313" key="2">
    <source>
        <dbReference type="EMBL" id="UNI24683.1"/>
    </source>
</evidence>
<sequence length="155" mass="17594">MEIDWSKPDYLYRVTCSCCSQALTVEGEGIVARSLDDVDLFARYKEKKLAKLQRCFENHMDWSCREPSPFMSAYGDKETATTRAANRADDGHTDVAVTMIDASCLGKGTVRHVDNVRKQFGIRLRPEVYYGSQYEYLILHRVPEAAILVVEHVGP</sequence>
<feature type="domain" description="DUF7587" evidence="1">
    <location>
        <begin position="7"/>
        <end position="148"/>
    </location>
</feature>
<dbReference type="AlphaFoldDB" id="A0A9Q8QS72"/>
<dbReference type="Pfam" id="PF24494">
    <property type="entry name" value="DUF7587"/>
    <property type="match status" value="1"/>
</dbReference>
<protein>
    <recommendedName>
        <fullName evidence="1">DUF7587 domain-containing protein</fullName>
    </recommendedName>
</protein>
<accession>A0A9Q8QS72</accession>
<dbReference type="Proteomes" id="UP000829364">
    <property type="component" value="Chromosome 12"/>
</dbReference>
<evidence type="ECO:0000313" key="3">
    <source>
        <dbReference type="Proteomes" id="UP000829364"/>
    </source>
</evidence>